<keyword evidence="6" id="KW-1185">Reference proteome</keyword>
<evidence type="ECO:0000256" key="2">
    <source>
        <dbReference type="ARBA" id="ARBA00011643"/>
    </source>
</evidence>
<comment type="subunit">
    <text evidence="2">Homohexamer.</text>
</comment>
<evidence type="ECO:0000256" key="3">
    <source>
        <dbReference type="ARBA" id="ARBA00022112"/>
    </source>
</evidence>
<dbReference type="EMBL" id="JBHSGR010000001">
    <property type="protein sequence ID" value="MFC4691805.1"/>
    <property type="molecule type" value="Genomic_DNA"/>
</dbReference>
<name>A0ABV9LE69_9ACTN</name>
<dbReference type="NCBIfam" id="TIGR00486">
    <property type="entry name" value="YbgI_SA1388"/>
    <property type="match status" value="1"/>
</dbReference>
<evidence type="ECO:0000313" key="6">
    <source>
        <dbReference type="Proteomes" id="UP001596025"/>
    </source>
</evidence>
<accession>A0ABV9LE69</accession>
<gene>
    <name evidence="5" type="ORF">ACFO3M_00205</name>
</gene>
<evidence type="ECO:0000313" key="5">
    <source>
        <dbReference type="EMBL" id="MFC4691805.1"/>
    </source>
</evidence>
<dbReference type="RefSeq" id="WP_387984800.1">
    <property type="nucleotide sequence ID" value="NZ_JBHSGR010000001.1"/>
</dbReference>
<protein>
    <recommendedName>
        <fullName evidence="3">GTP cyclohydrolase 1 type 2 homolog</fullName>
    </recommendedName>
</protein>
<dbReference type="PANTHER" id="PTHR13799:SF14">
    <property type="entry name" value="GTP CYCLOHYDROLASE 1 TYPE 2 HOMOLOG"/>
    <property type="match status" value="1"/>
</dbReference>
<dbReference type="SUPFAM" id="SSF102705">
    <property type="entry name" value="NIF3 (NGG1p interacting factor 3)-like"/>
    <property type="match status" value="1"/>
</dbReference>
<proteinExistence type="inferred from homology"/>
<dbReference type="PANTHER" id="PTHR13799">
    <property type="entry name" value="NGG1 INTERACTING FACTOR 3"/>
    <property type="match status" value="1"/>
</dbReference>
<sequence>MTATLGEVVATLEARYDPALAEGWDAVGLVCGDPAEPVERVLVAVDPVAAVVDEALELGAGLLVTHHPLFLTPVHGVPADDPKGRLVHRLVRAGCGLFVAHTNADRAPDAGVNDALAAVLGLTGTRPLQPVAPGSRAGLGRVGELPRPTTLAGFAALAAEVLPETAGGVRAAGDPDRPVRTVAVCGGSGGSLLPEATAAGADVLLTSDLRHHPVSEAREDGGPALCDVAHFASEWPWVPVVADVLATDLSGRVEAVASRRRTDPWTVHRGRSAGGDPARTAG</sequence>
<dbReference type="Pfam" id="PF01784">
    <property type="entry name" value="DUF34_NIF3"/>
    <property type="match status" value="1"/>
</dbReference>
<comment type="caution">
    <text evidence="5">The sequence shown here is derived from an EMBL/GenBank/DDBJ whole genome shotgun (WGS) entry which is preliminary data.</text>
</comment>
<dbReference type="InterPro" id="IPR036069">
    <property type="entry name" value="DUF34/NIF3_sf"/>
</dbReference>
<organism evidence="5 6">
    <name type="scientific">Geodermatophilus arenarius</name>
    <dbReference type="NCBI Taxonomy" id="1137990"/>
    <lineage>
        <taxon>Bacteria</taxon>
        <taxon>Bacillati</taxon>
        <taxon>Actinomycetota</taxon>
        <taxon>Actinomycetes</taxon>
        <taxon>Geodermatophilales</taxon>
        <taxon>Geodermatophilaceae</taxon>
        <taxon>Geodermatophilus</taxon>
    </lineage>
</organism>
<dbReference type="Proteomes" id="UP001596025">
    <property type="component" value="Unassembled WGS sequence"/>
</dbReference>
<reference evidence="6" key="1">
    <citation type="journal article" date="2019" name="Int. J. Syst. Evol. Microbiol.">
        <title>The Global Catalogue of Microorganisms (GCM) 10K type strain sequencing project: providing services to taxonomists for standard genome sequencing and annotation.</title>
        <authorList>
            <consortium name="The Broad Institute Genomics Platform"/>
            <consortium name="The Broad Institute Genome Sequencing Center for Infectious Disease"/>
            <person name="Wu L."/>
            <person name="Ma J."/>
        </authorList>
    </citation>
    <scope>NUCLEOTIDE SEQUENCE [LARGE SCALE GENOMIC DNA]</scope>
    <source>
        <strain evidence="6">CCUG 62763</strain>
    </source>
</reference>
<evidence type="ECO:0000256" key="4">
    <source>
        <dbReference type="ARBA" id="ARBA00022723"/>
    </source>
</evidence>
<comment type="similarity">
    <text evidence="1">Belongs to the GTP cyclohydrolase I type 2/NIF3 family.</text>
</comment>
<dbReference type="Gene3D" id="3.40.1390.30">
    <property type="entry name" value="NIF3 (NGG1p interacting factor 3)-like"/>
    <property type="match status" value="2"/>
</dbReference>
<dbReference type="InterPro" id="IPR002678">
    <property type="entry name" value="DUF34/NIF3"/>
</dbReference>
<keyword evidence="4" id="KW-0479">Metal-binding</keyword>
<evidence type="ECO:0000256" key="1">
    <source>
        <dbReference type="ARBA" id="ARBA00006964"/>
    </source>
</evidence>